<evidence type="ECO:0000313" key="2">
    <source>
        <dbReference type="EMBL" id="OGZ61406.1"/>
    </source>
</evidence>
<dbReference type="Proteomes" id="UP000179153">
    <property type="component" value="Unassembled WGS sequence"/>
</dbReference>
<dbReference type="AlphaFoldDB" id="A0A1G2HFY1"/>
<dbReference type="InterPro" id="IPR052721">
    <property type="entry name" value="ET_Amicyanin"/>
</dbReference>
<dbReference type="Gene3D" id="2.60.40.420">
    <property type="entry name" value="Cupredoxins - blue copper proteins"/>
    <property type="match status" value="1"/>
</dbReference>
<reference evidence="2 3" key="1">
    <citation type="journal article" date="2016" name="Nat. Commun.">
        <title>Thousands of microbial genomes shed light on interconnected biogeochemical processes in an aquifer system.</title>
        <authorList>
            <person name="Anantharaman K."/>
            <person name="Brown C.T."/>
            <person name="Hug L.A."/>
            <person name="Sharon I."/>
            <person name="Castelle C.J."/>
            <person name="Probst A.J."/>
            <person name="Thomas B.C."/>
            <person name="Singh A."/>
            <person name="Wilkins M.J."/>
            <person name="Karaoz U."/>
            <person name="Brodie E.L."/>
            <person name="Williams K.H."/>
            <person name="Hubbard S.S."/>
            <person name="Banfield J.F."/>
        </authorList>
    </citation>
    <scope>NUCLEOTIDE SEQUENCE [LARGE SCALE GENOMIC DNA]</scope>
</reference>
<keyword evidence="1" id="KW-1133">Transmembrane helix</keyword>
<keyword evidence="1" id="KW-0472">Membrane</keyword>
<evidence type="ECO:0000313" key="3">
    <source>
        <dbReference type="Proteomes" id="UP000179153"/>
    </source>
</evidence>
<proteinExistence type="predicted"/>
<evidence type="ECO:0008006" key="4">
    <source>
        <dbReference type="Google" id="ProtNLM"/>
    </source>
</evidence>
<dbReference type="PANTHER" id="PTHR36507">
    <property type="entry name" value="BLL1555 PROTEIN"/>
    <property type="match status" value="1"/>
</dbReference>
<feature type="transmembrane region" description="Helical" evidence="1">
    <location>
        <begin position="6"/>
        <end position="25"/>
    </location>
</feature>
<name>A0A1G2HFY1_9BACT</name>
<accession>A0A1G2HFY1</accession>
<comment type="caution">
    <text evidence="2">The sequence shown here is derived from an EMBL/GenBank/DDBJ whole genome shotgun (WGS) entry which is preliminary data.</text>
</comment>
<dbReference type="SUPFAM" id="SSF49503">
    <property type="entry name" value="Cupredoxins"/>
    <property type="match status" value="1"/>
</dbReference>
<keyword evidence="1" id="KW-0812">Transmembrane</keyword>
<evidence type="ECO:0000256" key="1">
    <source>
        <dbReference type="SAM" id="Phobius"/>
    </source>
</evidence>
<sequence>MLKNPLFLILALIAIIIVAIITFFLGGQRGDVPENEPAGDNEHMMEETGEMMAGDEMMDSGVAPQTYTVRITAGGFEPGTLTVRRGDTVIFRNNTSSPVWPASAVHPVHMAYPGSGIEKCGTTEAGNIFDACGGLEQSDTFSFQFGENGTWRYHNHLNPSMTGTIVVE</sequence>
<organism evidence="2 3">
    <name type="scientific">Candidatus Spechtbacteria bacterium RIFCSPLOWO2_01_FULL_46_10</name>
    <dbReference type="NCBI Taxonomy" id="1802163"/>
    <lineage>
        <taxon>Bacteria</taxon>
        <taxon>Candidatus Spechtiibacteriota</taxon>
    </lineage>
</organism>
<dbReference type="EMBL" id="MHOI01000017">
    <property type="protein sequence ID" value="OGZ61406.1"/>
    <property type="molecule type" value="Genomic_DNA"/>
</dbReference>
<dbReference type="PANTHER" id="PTHR36507:SF1">
    <property type="entry name" value="BLL1555 PROTEIN"/>
    <property type="match status" value="1"/>
</dbReference>
<dbReference type="InterPro" id="IPR008972">
    <property type="entry name" value="Cupredoxin"/>
</dbReference>
<gene>
    <name evidence="2" type="ORF">A2932_00550</name>
</gene>
<dbReference type="STRING" id="1802163.A2932_00550"/>
<protein>
    <recommendedName>
        <fullName evidence="4">EfeO-type cupredoxin-like domain-containing protein</fullName>
    </recommendedName>
</protein>